<dbReference type="AlphaFoldDB" id="A0A9P6E859"/>
<dbReference type="Proteomes" id="UP000807306">
    <property type="component" value="Unassembled WGS sequence"/>
</dbReference>
<evidence type="ECO:0000313" key="5">
    <source>
        <dbReference type="Proteomes" id="UP000807306"/>
    </source>
</evidence>
<feature type="transmembrane region" description="Helical" evidence="2">
    <location>
        <begin position="117"/>
        <end position="136"/>
    </location>
</feature>
<keyword evidence="2" id="KW-0472">Membrane</keyword>
<dbReference type="Pfam" id="PF20152">
    <property type="entry name" value="DUF6534"/>
    <property type="match status" value="1"/>
</dbReference>
<evidence type="ECO:0000313" key="4">
    <source>
        <dbReference type="EMBL" id="KAF9524250.1"/>
    </source>
</evidence>
<reference evidence="4" key="1">
    <citation type="submission" date="2020-11" db="EMBL/GenBank/DDBJ databases">
        <authorList>
            <consortium name="DOE Joint Genome Institute"/>
            <person name="Ahrendt S."/>
            <person name="Riley R."/>
            <person name="Andreopoulos W."/>
            <person name="Labutti K."/>
            <person name="Pangilinan J."/>
            <person name="Ruiz-Duenas F.J."/>
            <person name="Barrasa J.M."/>
            <person name="Sanchez-Garcia M."/>
            <person name="Camarero S."/>
            <person name="Miyauchi S."/>
            <person name="Serrano A."/>
            <person name="Linde D."/>
            <person name="Babiker R."/>
            <person name="Drula E."/>
            <person name="Ayuso-Fernandez I."/>
            <person name="Pacheco R."/>
            <person name="Padilla G."/>
            <person name="Ferreira P."/>
            <person name="Barriuso J."/>
            <person name="Kellner H."/>
            <person name="Castanera R."/>
            <person name="Alfaro M."/>
            <person name="Ramirez L."/>
            <person name="Pisabarro A.G."/>
            <person name="Kuo A."/>
            <person name="Tritt A."/>
            <person name="Lipzen A."/>
            <person name="He G."/>
            <person name="Yan M."/>
            <person name="Ng V."/>
            <person name="Cullen D."/>
            <person name="Martin F."/>
            <person name="Rosso M.-N."/>
            <person name="Henrissat B."/>
            <person name="Hibbett D."/>
            <person name="Martinez A.T."/>
            <person name="Grigoriev I.V."/>
        </authorList>
    </citation>
    <scope>NUCLEOTIDE SEQUENCE</scope>
    <source>
        <strain evidence="4">CBS 506.95</strain>
    </source>
</reference>
<feature type="region of interest" description="Disordered" evidence="1">
    <location>
        <begin position="289"/>
        <end position="325"/>
    </location>
</feature>
<dbReference type="OrthoDB" id="3183258at2759"/>
<feature type="transmembrane region" description="Helical" evidence="2">
    <location>
        <begin position="503"/>
        <end position="523"/>
    </location>
</feature>
<organism evidence="4 5">
    <name type="scientific">Crepidotus variabilis</name>
    <dbReference type="NCBI Taxonomy" id="179855"/>
    <lineage>
        <taxon>Eukaryota</taxon>
        <taxon>Fungi</taxon>
        <taxon>Dikarya</taxon>
        <taxon>Basidiomycota</taxon>
        <taxon>Agaricomycotina</taxon>
        <taxon>Agaricomycetes</taxon>
        <taxon>Agaricomycetidae</taxon>
        <taxon>Agaricales</taxon>
        <taxon>Agaricineae</taxon>
        <taxon>Crepidotaceae</taxon>
        <taxon>Crepidotus</taxon>
    </lineage>
</organism>
<protein>
    <recommendedName>
        <fullName evidence="3">DUF6534 domain-containing protein</fullName>
    </recommendedName>
</protein>
<feature type="transmembrane region" description="Helical" evidence="2">
    <location>
        <begin position="464"/>
        <end position="483"/>
    </location>
</feature>
<feature type="transmembrane region" description="Helical" evidence="2">
    <location>
        <begin position="85"/>
        <end position="105"/>
    </location>
</feature>
<feature type="transmembrane region" description="Helical" evidence="2">
    <location>
        <begin position="535"/>
        <end position="555"/>
    </location>
</feature>
<evidence type="ECO:0000259" key="3">
    <source>
        <dbReference type="Pfam" id="PF20152"/>
    </source>
</evidence>
<evidence type="ECO:0000256" key="1">
    <source>
        <dbReference type="SAM" id="MobiDB-lite"/>
    </source>
</evidence>
<proteinExistence type="predicted"/>
<feature type="transmembrane region" description="Helical" evidence="2">
    <location>
        <begin position="12"/>
        <end position="34"/>
    </location>
</feature>
<gene>
    <name evidence="4" type="ORF">CPB83DRAFT_898004</name>
</gene>
<comment type="caution">
    <text evidence="4">The sequence shown here is derived from an EMBL/GenBank/DDBJ whole genome shotgun (WGS) entry which is preliminary data.</text>
</comment>
<feature type="transmembrane region" description="Helical" evidence="2">
    <location>
        <begin position="46"/>
        <end position="65"/>
    </location>
</feature>
<keyword evidence="5" id="KW-1185">Reference proteome</keyword>
<accession>A0A9P6E859</accession>
<feature type="transmembrane region" description="Helical" evidence="2">
    <location>
        <begin position="199"/>
        <end position="218"/>
    </location>
</feature>
<feature type="transmembrane region" description="Helical" evidence="2">
    <location>
        <begin position="428"/>
        <end position="452"/>
    </location>
</feature>
<sequence length="606" mass="67110">MKGPAEIAHGPMLIGFTINVLLYGVMTTQVYLYYTAYKNDKIWMKLFVFFLLLADTANTIFDFVYLFRSLIIHFGDANYLSKADWLFATDPAITGITASVVQLFFSWRVRVLTHNRFFSILVMLGALAGGAGAIATSFEVGRTPEFVRFRQFKGVVITWLAAAAFTDVLITMILVWYLVRRFGFRKSDLMVDRIIRLTVQTGLITCLVASLDLIFFLTDPTGIHLIFNFPLCKLYTNSLMSSLNSRRGWKLGNTGVDYSVQSGDLGVISAPTFPNSSLSQPGSGNLFSLKPLRSTTSDSESATSSPLDVNGTELTKPASTACHPARQGHPEVFVHVESHQSSDTLYVPQRPRALTTGSGEVTHNSDNNRTLSRGVPLSLDTNMTLSNHNGKKLDSDGGIPPFLLPNSKTARMGFIDLSNLGPAEVAHGWIFIGLVINILLLGIMITQVYLYYVTYKHDKLWIKLFVAGLFLADVLNTAFDTAYMYRTLIIQFGNLEALTKADWLFGCDPGMTAMIAMAVQLFFAWRVYVLTKTPIWAVIIVFVALTGGVAGLITAVDVVRIPKFVEFQKFKPVVIIWLASEAIGDIIITSILVLYLVSTEYPTSFD</sequence>
<evidence type="ECO:0000256" key="2">
    <source>
        <dbReference type="SAM" id="Phobius"/>
    </source>
</evidence>
<keyword evidence="2" id="KW-0812">Transmembrane</keyword>
<keyword evidence="2" id="KW-1133">Transmembrane helix</keyword>
<dbReference type="InterPro" id="IPR045339">
    <property type="entry name" value="DUF6534"/>
</dbReference>
<dbReference type="EMBL" id="MU157901">
    <property type="protein sequence ID" value="KAF9524250.1"/>
    <property type="molecule type" value="Genomic_DNA"/>
</dbReference>
<name>A0A9P6E859_9AGAR</name>
<dbReference type="PANTHER" id="PTHR40465:SF1">
    <property type="entry name" value="DUF6534 DOMAIN-CONTAINING PROTEIN"/>
    <property type="match status" value="1"/>
</dbReference>
<feature type="transmembrane region" description="Helical" evidence="2">
    <location>
        <begin position="575"/>
        <end position="597"/>
    </location>
</feature>
<feature type="domain" description="DUF6534" evidence="3">
    <location>
        <begin position="163"/>
        <end position="247"/>
    </location>
</feature>
<feature type="compositionally biased region" description="Low complexity" evidence="1">
    <location>
        <begin position="294"/>
        <end position="305"/>
    </location>
</feature>
<dbReference type="PANTHER" id="PTHR40465">
    <property type="entry name" value="CHROMOSOME 1, WHOLE GENOME SHOTGUN SEQUENCE"/>
    <property type="match status" value="1"/>
</dbReference>
<feature type="transmembrane region" description="Helical" evidence="2">
    <location>
        <begin position="156"/>
        <end position="179"/>
    </location>
</feature>